<evidence type="ECO:0008006" key="4">
    <source>
        <dbReference type="Google" id="ProtNLM"/>
    </source>
</evidence>
<protein>
    <recommendedName>
        <fullName evidence="4">Protein kinase domain-containing protein</fullName>
    </recommendedName>
</protein>
<dbReference type="EMBL" id="KZ805679">
    <property type="protein sequence ID" value="PVH92476.1"/>
    <property type="molecule type" value="Genomic_DNA"/>
</dbReference>
<evidence type="ECO:0000313" key="3">
    <source>
        <dbReference type="Proteomes" id="UP000244855"/>
    </source>
</evidence>
<reference evidence="2 3" key="1">
    <citation type="journal article" date="2018" name="Sci. Rep.">
        <title>Comparative genomics provides insights into the lifestyle and reveals functional heterogeneity of dark septate endophytic fungi.</title>
        <authorList>
            <person name="Knapp D.G."/>
            <person name="Nemeth J.B."/>
            <person name="Barry K."/>
            <person name="Hainaut M."/>
            <person name="Henrissat B."/>
            <person name="Johnson J."/>
            <person name="Kuo A."/>
            <person name="Lim J.H.P."/>
            <person name="Lipzen A."/>
            <person name="Nolan M."/>
            <person name="Ohm R.A."/>
            <person name="Tamas L."/>
            <person name="Grigoriev I.V."/>
            <person name="Spatafora J.W."/>
            <person name="Nagy L.G."/>
            <person name="Kovacs G.M."/>
        </authorList>
    </citation>
    <scope>NUCLEOTIDE SEQUENCE [LARGE SCALE GENOMIC DNA]</scope>
    <source>
        <strain evidence="2 3">DSE2036</strain>
    </source>
</reference>
<evidence type="ECO:0000313" key="2">
    <source>
        <dbReference type="EMBL" id="PVH92476.1"/>
    </source>
</evidence>
<dbReference type="Proteomes" id="UP000244855">
    <property type="component" value="Unassembled WGS sequence"/>
</dbReference>
<dbReference type="AlphaFoldDB" id="A0A2V1D364"/>
<organism evidence="2 3">
    <name type="scientific">Periconia macrospinosa</name>
    <dbReference type="NCBI Taxonomy" id="97972"/>
    <lineage>
        <taxon>Eukaryota</taxon>
        <taxon>Fungi</taxon>
        <taxon>Dikarya</taxon>
        <taxon>Ascomycota</taxon>
        <taxon>Pezizomycotina</taxon>
        <taxon>Dothideomycetes</taxon>
        <taxon>Pleosporomycetidae</taxon>
        <taxon>Pleosporales</taxon>
        <taxon>Massarineae</taxon>
        <taxon>Periconiaceae</taxon>
        <taxon>Periconia</taxon>
    </lineage>
</organism>
<gene>
    <name evidence="2" type="ORF">DM02DRAFT_619905</name>
</gene>
<evidence type="ECO:0000256" key="1">
    <source>
        <dbReference type="SAM" id="MobiDB-lite"/>
    </source>
</evidence>
<accession>A0A2V1D364</accession>
<proteinExistence type="predicted"/>
<sequence>QAVIWDSIISSEFPSERYFTSLHTLEESGRTIQGRMMGSKLDLNHFQRFTIKDRVSLIVKQLYNKPALRRKFKLRGSVKFKNHANTLSPKLQLEDGIEQITVSRPRQRQSPRLQAQTKEKEARLSSAARMIRSSRTQSSENSVAAFIIKYKAPHKLPLGYIYKVRALDADTLRGQYRRLIAAVITQAFSYMIEGGLEYGTVQYYLSVPKGDALKRPQPHTIPQDNTLSFLRMSPIQLRQRAAATGLQNCWQLADEHRASASLKSTSRRRRQSGQYYTQKCLLRLVNRGTLNALCPNQLSRDLDTDCKPIGRPRACSVLFQVKLKSHSYTVAAKATPIHFLRPTHYFYKGITKLRISRHLTAHNGTVVAQQPRNILWNKERHQVIIIDFERAEIVKPRSRKRTLETSMTKRGENGTVLRALT</sequence>
<feature type="non-terminal residue" evidence="2">
    <location>
        <position position="1"/>
    </location>
</feature>
<keyword evidence="3" id="KW-1185">Reference proteome</keyword>
<dbReference type="OrthoDB" id="2156052at2759"/>
<name>A0A2V1D364_9PLEO</name>
<dbReference type="STRING" id="97972.A0A2V1D364"/>
<feature type="region of interest" description="Disordered" evidence="1">
    <location>
        <begin position="102"/>
        <end position="121"/>
    </location>
</feature>